<gene>
    <name evidence="2" type="ORF">P5673_028573</name>
</gene>
<reference evidence="2" key="1">
    <citation type="journal article" date="2023" name="G3 (Bethesda)">
        <title>Whole genome assembly and annotation of the endangered Caribbean coral Acropora cervicornis.</title>
        <authorList>
            <person name="Selwyn J.D."/>
            <person name="Vollmer S.V."/>
        </authorList>
    </citation>
    <scope>NUCLEOTIDE SEQUENCE</scope>
    <source>
        <strain evidence="2">K2</strain>
    </source>
</reference>
<sequence>MLEMCGLINDQDCPKAGKHRELERAEIKKSEDAVQRTSSAIRNFTNPFSLVDKPGIWHLASGAPVSSDVELDVLRAEAAGKEAKELFIRDRFMNCSSATLFFEPITRQKLKAMEDSNKIGKIIQYHEQSDLAFMLLVESQHLDKPIDLDELLRYSLNPVPHSLGTADGFFNKTNKAAILHYLMENAPEERQIIAGQATRKPVDFKLFLANEDNKLQFCQLLLRVWGSKALASQLEKCGTVVAVVNGKASLLDSSDGDALNYFQQMRIDPIFNHNWHNDEFQSAVVRTPDSDIFFILLHCAHSMPLSIYLDTGSGKHGQIVNVSELSESKGADYCSTMLGLYVFTGGDVTSAFKGKGKVGPLKKLQNHPRYHVAFRKLGDKWSVDQEVTDELEAFTCLMYGYAREKKMVGVNKELTTKSKVDLSLLPTCRDSLVLHIARVNYRLAHYKRAHKAIFLRPNPYDPGKGWEKTKEEKTAEEAGEEGQEVDYEELLNDDEKIRLNSCTINRYCAA</sequence>
<dbReference type="EMBL" id="JARQWQ010000107">
    <property type="protein sequence ID" value="KAK2550703.1"/>
    <property type="molecule type" value="Genomic_DNA"/>
</dbReference>
<dbReference type="PANTHER" id="PTHR46704">
    <property type="entry name" value="CXC DOMAIN-CONTAINING PROTEIN-RELATED"/>
    <property type="match status" value="1"/>
</dbReference>
<protein>
    <submittedName>
        <fullName evidence="2">Uncharacterized protein</fullName>
    </submittedName>
</protein>
<name>A0AAD9PX54_ACRCE</name>
<evidence type="ECO:0000313" key="2">
    <source>
        <dbReference type="EMBL" id="KAK2550703.1"/>
    </source>
</evidence>
<evidence type="ECO:0000313" key="3">
    <source>
        <dbReference type="Proteomes" id="UP001249851"/>
    </source>
</evidence>
<proteinExistence type="predicted"/>
<dbReference type="PANTHER" id="PTHR46704:SF1">
    <property type="entry name" value="TELOMERE LENGTH REGULATION PROTEIN TEL2 HOMOLOG"/>
    <property type="match status" value="1"/>
</dbReference>
<feature type="compositionally biased region" description="Basic and acidic residues" evidence="1">
    <location>
        <begin position="464"/>
        <end position="476"/>
    </location>
</feature>
<dbReference type="Proteomes" id="UP001249851">
    <property type="component" value="Unassembled WGS sequence"/>
</dbReference>
<evidence type="ECO:0000256" key="1">
    <source>
        <dbReference type="SAM" id="MobiDB-lite"/>
    </source>
</evidence>
<accession>A0AAD9PX54</accession>
<organism evidence="2 3">
    <name type="scientific">Acropora cervicornis</name>
    <name type="common">Staghorn coral</name>
    <dbReference type="NCBI Taxonomy" id="6130"/>
    <lineage>
        <taxon>Eukaryota</taxon>
        <taxon>Metazoa</taxon>
        <taxon>Cnidaria</taxon>
        <taxon>Anthozoa</taxon>
        <taxon>Hexacorallia</taxon>
        <taxon>Scleractinia</taxon>
        <taxon>Astrocoeniina</taxon>
        <taxon>Acroporidae</taxon>
        <taxon>Acropora</taxon>
    </lineage>
</organism>
<reference evidence="2" key="2">
    <citation type="journal article" date="2023" name="Science">
        <title>Genomic signatures of disease resistance in endangered staghorn corals.</title>
        <authorList>
            <person name="Vollmer S.V."/>
            <person name="Selwyn J.D."/>
            <person name="Despard B.A."/>
            <person name="Roesel C.L."/>
        </authorList>
    </citation>
    <scope>NUCLEOTIDE SEQUENCE</scope>
    <source>
        <strain evidence="2">K2</strain>
    </source>
</reference>
<keyword evidence="3" id="KW-1185">Reference proteome</keyword>
<feature type="region of interest" description="Disordered" evidence="1">
    <location>
        <begin position="464"/>
        <end position="484"/>
    </location>
</feature>
<comment type="caution">
    <text evidence="2">The sequence shown here is derived from an EMBL/GenBank/DDBJ whole genome shotgun (WGS) entry which is preliminary data.</text>
</comment>
<dbReference type="AlphaFoldDB" id="A0AAD9PX54"/>